<evidence type="ECO:0000256" key="1">
    <source>
        <dbReference type="SAM" id="MobiDB-lite"/>
    </source>
</evidence>
<dbReference type="HOGENOM" id="CLU_2064220_0_0_1"/>
<reference evidence="2 3" key="1">
    <citation type="journal article" date="2007" name="Science">
        <title>Sea anemone genome reveals ancestral eumetazoan gene repertoire and genomic organization.</title>
        <authorList>
            <person name="Putnam N.H."/>
            <person name="Srivastava M."/>
            <person name="Hellsten U."/>
            <person name="Dirks B."/>
            <person name="Chapman J."/>
            <person name="Salamov A."/>
            <person name="Terry A."/>
            <person name="Shapiro H."/>
            <person name="Lindquist E."/>
            <person name="Kapitonov V.V."/>
            <person name="Jurka J."/>
            <person name="Genikhovich G."/>
            <person name="Grigoriev I.V."/>
            <person name="Lucas S.M."/>
            <person name="Steele R.E."/>
            <person name="Finnerty J.R."/>
            <person name="Technau U."/>
            <person name="Martindale M.Q."/>
            <person name="Rokhsar D.S."/>
        </authorList>
    </citation>
    <scope>NUCLEOTIDE SEQUENCE [LARGE SCALE GENOMIC DNA]</scope>
    <source>
        <strain evidence="3">CH2 X CH6</strain>
    </source>
</reference>
<dbReference type="AlphaFoldDB" id="A7RI10"/>
<keyword evidence="3" id="KW-1185">Reference proteome</keyword>
<accession>A7RI10</accession>
<protein>
    <submittedName>
        <fullName evidence="2">Uncharacterized protein</fullName>
    </submittedName>
</protein>
<dbReference type="EMBL" id="DS469511">
    <property type="protein sequence ID" value="EDO48950.1"/>
    <property type="molecule type" value="Genomic_DNA"/>
</dbReference>
<dbReference type="InParanoid" id="A7RI10"/>
<evidence type="ECO:0000313" key="2">
    <source>
        <dbReference type="EMBL" id="EDO48950.1"/>
    </source>
</evidence>
<gene>
    <name evidence="2" type="ORF">NEMVEDRAFT_v1g238422</name>
</gene>
<proteinExistence type="predicted"/>
<organism evidence="2 3">
    <name type="scientific">Nematostella vectensis</name>
    <name type="common">Starlet sea anemone</name>
    <dbReference type="NCBI Taxonomy" id="45351"/>
    <lineage>
        <taxon>Eukaryota</taxon>
        <taxon>Metazoa</taxon>
        <taxon>Cnidaria</taxon>
        <taxon>Anthozoa</taxon>
        <taxon>Hexacorallia</taxon>
        <taxon>Actiniaria</taxon>
        <taxon>Edwardsiidae</taxon>
        <taxon>Nematostella</taxon>
    </lineage>
</organism>
<feature type="region of interest" description="Disordered" evidence="1">
    <location>
        <begin position="97"/>
        <end position="119"/>
    </location>
</feature>
<sequence>MILDSKLCRQRRKIGQFGIPILEVNITSQATLSPYTPEDVDEQFLWEFWAPKESRSEDEIIELGKCWEGENMFSSDYWSKKNSFLLGHRELSKELHKSPSEEEEINLDIAMAGPKADKR</sequence>
<name>A7RI10_NEMVE</name>
<dbReference type="Proteomes" id="UP000001593">
    <property type="component" value="Unassembled WGS sequence"/>
</dbReference>
<evidence type="ECO:0000313" key="3">
    <source>
        <dbReference type="Proteomes" id="UP000001593"/>
    </source>
</evidence>